<name>A0A1D9MJL6_9ACTO</name>
<evidence type="ECO:0000313" key="2">
    <source>
        <dbReference type="Proteomes" id="UP000176288"/>
    </source>
</evidence>
<dbReference type="SUPFAM" id="SSF55961">
    <property type="entry name" value="Bet v1-like"/>
    <property type="match status" value="1"/>
</dbReference>
<evidence type="ECO:0000313" key="1">
    <source>
        <dbReference type="EMBL" id="AOZ72370.1"/>
    </source>
</evidence>
<organism evidence="1 2">
    <name type="scientific">Boudabousia tangfeifanii</name>
    <dbReference type="NCBI Taxonomy" id="1912795"/>
    <lineage>
        <taxon>Bacteria</taxon>
        <taxon>Bacillati</taxon>
        <taxon>Actinomycetota</taxon>
        <taxon>Actinomycetes</taxon>
        <taxon>Actinomycetales</taxon>
        <taxon>Actinomycetaceae</taxon>
        <taxon>Boudabousia</taxon>
    </lineage>
</organism>
<dbReference type="InterPro" id="IPR019639">
    <property type="entry name" value="DUF2505"/>
</dbReference>
<protein>
    <recommendedName>
        <fullName evidence="3">DUF2505 domain-containing protein</fullName>
    </recommendedName>
</protein>
<dbReference type="STRING" id="1912795.BK816_02865"/>
<gene>
    <name evidence="1" type="ORF">BK816_02865</name>
</gene>
<sequence>MQFEFSYLYPKPLAAVRDMYCDKEFRKLRVGGRDLFRELEAHAEGDQIVVTSTVDMRDDFLPSGIADKVKRFVAKGASATIVEKVSEIQDGKVPVAVDIQTSGVPLKVNAQLLLSEAPEGQTKATWSGDFQVTIPLIGRTIERKVLEQTKRVERIELNAAKKYFQTH</sequence>
<dbReference type="Proteomes" id="UP000176288">
    <property type="component" value="Chromosome"/>
</dbReference>
<dbReference type="Pfam" id="PF10698">
    <property type="entry name" value="DUF2505"/>
    <property type="match status" value="1"/>
</dbReference>
<dbReference type="OrthoDB" id="3266819at2"/>
<accession>A0A1D9MJL6</accession>
<keyword evidence="2" id="KW-1185">Reference proteome</keyword>
<reference evidence="1 2" key="1">
    <citation type="submission" date="2016-10" db="EMBL/GenBank/DDBJ databases">
        <title>Actinomyces aegypiusis sp. nov., isolated from the Aegypius monachus in Qinghai Tibet Plateau China.</title>
        <authorList>
            <person name="Wang Y."/>
        </authorList>
    </citation>
    <scope>NUCLEOTIDE SEQUENCE [LARGE SCALE GENOMIC DNA]</scope>
    <source>
        <strain evidence="1 2">VUL4_3</strain>
    </source>
</reference>
<evidence type="ECO:0008006" key="3">
    <source>
        <dbReference type="Google" id="ProtNLM"/>
    </source>
</evidence>
<proteinExistence type="predicted"/>
<dbReference type="KEGG" id="avu:BK816_02865"/>
<dbReference type="EMBL" id="CP017812">
    <property type="protein sequence ID" value="AOZ72370.1"/>
    <property type="molecule type" value="Genomic_DNA"/>
</dbReference>
<dbReference type="AlphaFoldDB" id="A0A1D9MJL6"/>
<dbReference type="RefSeq" id="WP_071163836.1">
    <property type="nucleotide sequence ID" value="NZ_CP017812.1"/>
</dbReference>